<dbReference type="Pfam" id="PF00015">
    <property type="entry name" value="MCPsignal"/>
    <property type="match status" value="1"/>
</dbReference>
<dbReference type="CDD" id="cd18773">
    <property type="entry name" value="PDC1_HK_sensor"/>
    <property type="match status" value="1"/>
</dbReference>
<keyword evidence="5" id="KW-1185">Reference proteome</keyword>
<reference evidence="4 5" key="1">
    <citation type="journal article" date="2022" name="Front. Microbiol.">
        <title>High genomic differentiation and limited gene flow indicate recent cryptic speciation within the genus Laspinema (cyanobacteria).</title>
        <authorList>
            <person name="Stanojkovic A."/>
            <person name="Skoupy S."/>
            <person name="Skaloud P."/>
            <person name="Dvorak P."/>
        </authorList>
    </citation>
    <scope>NUCLEOTIDE SEQUENCE [LARGE SCALE GENOMIC DNA]</scope>
    <source>
        <strain evidence="4 5">D2a</strain>
    </source>
</reference>
<evidence type="ECO:0000256" key="2">
    <source>
        <dbReference type="PROSITE-ProRule" id="PRU00284"/>
    </source>
</evidence>
<evidence type="ECO:0000313" key="5">
    <source>
        <dbReference type="Proteomes" id="UP001525890"/>
    </source>
</evidence>
<feature type="domain" description="Methyl-accepting transducer" evidence="3">
    <location>
        <begin position="358"/>
        <end position="594"/>
    </location>
</feature>
<dbReference type="PROSITE" id="PS50111">
    <property type="entry name" value="CHEMOTAXIS_TRANSDUC_2"/>
    <property type="match status" value="1"/>
</dbReference>
<evidence type="ECO:0000313" key="4">
    <source>
        <dbReference type="EMBL" id="MCT7969134.1"/>
    </source>
</evidence>
<name>A0ABT2MWJ6_9CYAN</name>
<dbReference type="InterPro" id="IPR004089">
    <property type="entry name" value="MCPsignal_dom"/>
</dbReference>
<proteinExistence type="predicted"/>
<dbReference type="SUPFAM" id="SSF58104">
    <property type="entry name" value="Methyl-accepting chemotaxis protein (MCP) signaling domain"/>
    <property type="match status" value="1"/>
</dbReference>
<dbReference type="PANTHER" id="PTHR32089:SF112">
    <property type="entry name" value="LYSOZYME-LIKE PROTEIN-RELATED"/>
    <property type="match status" value="1"/>
</dbReference>
<dbReference type="InterPro" id="IPR048760">
    <property type="entry name" value="VP0354-like_sensor_dom"/>
</dbReference>
<comment type="caution">
    <text evidence="4">The sequence shown here is derived from an EMBL/GenBank/DDBJ whole genome shotgun (WGS) entry which is preliminary data.</text>
</comment>
<evidence type="ECO:0000259" key="3">
    <source>
        <dbReference type="PROSITE" id="PS50111"/>
    </source>
</evidence>
<dbReference type="RefSeq" id="WP_368008607.1">
    <property type="nucleotide sequence ID" value="NZ_JAMXFF010000043.1"/>
</dbReference>
<dbReference type="Pfam" id="PF21623">
    <property type="entry name" value="HK_sensor_dom_bact"/>
    <property type="match status" value="1"/>
</dbReference>
<dbReference type="SMART" id="SM00283">
    <property type="entry name" value="MA"/>
    <property type="match status" value="1"/>
</dbReference>
<dbReference type="Gene3D" id="3.30.450.20">
    <property type="entry name" value="PAS domain"/>
    <property type="match status" value="2"/>
</dbReference>
<dbReference type="Gene3D" id="1.10.287.950">
    <property type="entry name" value="Methyl-accepting chemotaxis protein"/>
    <property type="match status" value="1"/>
</dbReference>
<evidence type="ECO:0000256" key="1">
    <source>
        <dbReference type="ARBA" id="ARBA00023224"/>
    </source>
</evidence>
<sequence>MITQLFSKFQNKLLVLLFLSTLIPVAIVGGYSTLSYRKVLTELLYNQMVRQGTDSESKISSFLKNVKADILYLSQTPPVQGIVRARANKGIDPQDKSSYQDWKNRLEIIFNSFLDSKAYYYQLRYLDENGNELVRMNSKNGTIQTVPDSQLQNKATDDYFIETMKLSSGEIFVSQVDLNRENGEIEDPHIPVIRYSTPIYSASGEKKGIVIANVFADSFLEMVDVKTGEQSHEAFIINPEGYYIYHRNESKEWGFDLNKEETVVQDYPEEISQKLLSFQPGFISEGIDWVISYNPIFPNTQNRKHGFVLVYAAPKDVVFAPINNLSTVAILITGVALVVVLQIGSMILKNLLGSIRDITGVVSSFSIELLATIEQQERMTVQQSASVQETTVAIDRINAASADSARQAQNAAIGGKHALVRVAEGSKAVSQTFEEMETLKEKVEAIASRSFSLNEQTNKISTISNLVSNLATETNLLALNAAVEAVRAGDQGKGFGVVASEIRKLADRSKQSTQNISTLVQDIERAVNSMALAAHEGQTNVETGVKIAQNTAEVFTDIASGMEQIVEHTQQIALTAQQQSLAIEQVMTAMNDLTHEAAETATSMTHVKTGIQKLNETALNLKSMI</sequence>
<accession>A0ABT2MWJ6</accession>
<dbReference type="InterPro" id="IPR029151">
    <property type="entry name" value="Sensor-like_sf"/>
</dbReference>
<protein>
    <submittedName>
        <fullName evidence="4">Methyl-accepting chemotaxis protein</fullName>
    </submittedName>
</protein>
<dbReference type="CDD" id="cd11386">
    <property type="entry name" value="MCP_signal"/>
    <property type="match status" value="1"/>
</dbReference>
<dbReference type="SUPFAM" id="SSF103190">
    <property type="entry name" value="Sensory domain-like"/>
    <property type="match status" value="2"/>
</dbReference>
<keyword evidence="1 2" id="KW-0807">Transducer</keyword>
<gene>
    <name evidence="4" type="ORF">NG799_22730</name>
</gene>
<organism evidence="4 5">
    <name type="scientific">Laspinema palackyanum D2a</name>
    <dbReference type="NCBI Taxonomy" id="2953684"/>
    <lineage>
        <taxon>Bacteria</taxon>
        <taxon>Bacillati</taxon>
        <taxon>Cyanobacteriota</taxon>
        <taxon>Cyanophyceae</taxon>
        <taxon>Oscillatoriophycideae</taxon>
        <taxon>Oscillatoriales</taxon>
        <taxon>Laspinemataceae</taxon>
        <taxon>Laspinema</taxon>
        <taxon>Laspinema palackyanum</taxon>
    </lineage>
</organism>
<dbReference type="PANTHER" id="PTHR32089">
    <property type="entry name" value="METHYL-ACCEPTING CHEMOTAXIS PROTEIN MCPB"/>
    <property type="match status" value="1"/>
</dbReference>
<dbReference type="EMBL" id="JAMXFF010000043">
    <property type="protein sequence ID" value="MCT7969134.1"/>
    <property type="molecule type" value="Genomic_DNA"/>
</dbReference>
<dbReference type="Proteomes" id="UP001525890">
    <property type="component" value="Unassembled WGS sequence"/>
</dbReference>